<gene>
    <name evidence="2" type="ORF">PTTW11_04366</name>
</gene>
<name>A0A6S6VZ01_9PLEO</name>
<evidence type="ECO:0000256" key="1">
    <source>
        <dbReference type="SAM" id="MobiDB-lite"/>
    </source>
</evidence>
<sequence length="521" mass="59980">MSVPALLSPIQFTFSTTRDRARVGANKYLDANYLSAESPRSQTTTDEEGETRKDLLSDDDSEVQGIIQCQPEGSNLNVAKNYPMDHDIRARVRQDIYQLSRNGCPAKLEATLSFWEKTSIHTEPFLIDLLYERYPKEPLAIDILHGGDRTLAKAVQAACRKTGFVLLLGHLEHKRHRAVYGRDEVRQRVGTRWRIHRPNGSKGATASGLQNYNEEDLRSRHDIGELWEESWQLTRVHDTDGYVVTGQTKINEDNIVEKMPWGEYEPDEEVFTVGYDEYSGDLVTQYHYAEVSILERVVFSSLMTMKVMIIVPRANLLDFLDVSPGWSNMEADSKHANLYTSIHYFITKMRKSLDPTYCVSFVTSCLKIIDYNRRMPPRNRIPSWFCPALLVGAIHMQDARLCKRIVDTFGPQLKVRSWEPFEYWISDATLLWDLLDPTRPVQTIEDLNAFIDELRCVCLWDPVSAFNFDACETRQTLEDLEDFMRERAAPRAITSTILQGKKRGAEESADDSRLVKRTNRY</sequence>
<dbReference type="AlphaFoldDB" id="A0A6S6VZ01"/>
<reference evidence="2" key="1">
    <citation type="submission" date="2021-02" db="EMBL/GenBank/DDBJ databases">
        <authorList>
            <person name="Syme A R."/>
            <person name="Syme A R."/>
            <person name="Moolhuijzen P."/>
        </authorList>
    </citation>
    <scope>NUCLEOTIDE SEQUENCE</scope>
    <source>
        <strain evidence="2">W1-1</strain>
    </source>
</reference>
<protein>
    <submittedName>
        <fullName evidence="2">Uncharacterized protein</fullName>
    </submittedName>
</protein>
<feature type="region of interest" description="Disordered" evidence="1">
    <location>
        <begin position="36"/>
        <end position="57"/>
    </location>
</feature>
<evidence type="ECO:0000313" key="2">
    <source>
        <dbReference type="EMBL" id="CAE7028106.1"/>
    </source>
</evidence>
<organism evidence="2 3">
    <name type="scientific">Pyrenophora teres f. teres</name>
    <dbReference type="NCBI Taxonomy" id="97479"/>
    <lineage>
        <taxon>Eukaryota</taxon>
        <taxon>Fungi</taxon>
        <taxon>Dikarya</taxon>
        <taxon>Ascomycota</taxon>
        <taxon>Pezizomycotina</taxon>
        <taxon>Dothideomycetes</taxon>
        <taxon>Pleosporomycetidae</taxon>
        <taxon>Pleosporales</taxon>
        <taxon>Pleosporineae</taxon>
        <taxon>Pleosporaceae</taxon>
        <taxon>Pyrenophora</taxon>
    </lineage>
</organism>
<feature type="compositionally biased region" description="Basic and acidic residues" evidence="1">
    <location>
        <begin position="503"/>
        <end position="514"/>
    </location>
</feature>
<evidence type="ECO:0000313" key="3">
    <source>
        <dbReference type="Proteomes" id="UP000472372"/>
    </source>
</evidence>
<feature type="region of interest" description="Disordered" evidence="1">
    <location>
        <begin position="499"/>
        <end position="521"/>
    </location>
</feature>
<dbReference type="EMBL" id="HG992979">
    <property type="protein sequence ID" value="CAE7028106.1"/>
    <property type="molecule type" value="Genomic_DNA"/>
</dbReference>
<dbReference type="Proteomes" id="UP000472372">
    <property type="component" value="Chromosome 3"/>
</dbReference>
<proteinExistence type="predicted"/>
<accession>A0A6S6VZ01</accession>